<dbReference type="AlphaFoldDB" id="J9BP85"/>
<comment type="caution">
    <text evidence="8">The sequence shown here is derived from an EMBL/GenBank/DDBJ whole genome shotgun (WGS) entry which is preliminary data.</text>
</comment>
<dbReference type="InterPro" id="IPR036097">
    <property type="entry name" value="HisK_dim/P_sf"/>
</dbReference>
<evidence type="ECO:0000256" key="3">
    <source>
        <dbReference type="ARBA" id="ARBA00022553"/>
    </source>
</evidence>
<proteinExistence type="predicted"/>
<dbReference type="EMBL" id="AMCI01009501">
    <property type="protein sequence ID" value="EJW89400.1"/>
    <property type="molecule type" value="Genomic_DNA"/>
</dbReference>
<dbReference type="CDD" id="cd00075">
    <property type="entry name" value="HATPase"/>
    <property type="match status" value="1"/>
</dbReference>
<keyword evidence="3" id="KW-0597">Phosphoprotein</keyword>
<dbReference type="Gene3D" id="1.10.287.130">
    <property type="match status" value="1"/>
</dbReference>
<evidence type="ECO:0000256" key="1">
    <source>
        <dbReference type="ARBA" id="ARBA00000085"/>
    </source>
</evidence>
<dbReference type="InterPro" id="IPR003594">
    <property type="entry name" value="HATPase_dom"/>
</dbReference>
<dbReference type="Pfam" id="PF02518">
    <property type="entry name" value="HATPase_c"/>
    <property type="match status" value="1"/>
</dbReference>
<dbReference type="SMART" id="SM00388">
    <property type="entry name" value="HisKA"/>
    <property type="match status" value="1"/>
</dbReference>
<accession>J9BP85</accession>
<gene>
    <name evidence="8" type="ORF">EVA_22497</name>
</gene>
<evidence type="ECO:0000256" key="5">
    <source>
        <dbReference type="ARBA" id="ARBA00022777"/>
    </source>
</evidence>
<dbReference type="SMART" id="SM00387">
    <property type="entry name" value="HATPase_c"/>
    <property type="match status" value="1"/>
</dbReference>
<dbReference type="FunFam" id="3.30.565.10:FF:000006">
    <property type="entry name" value="Sensor histidine kinase WalK"/>
    <property type="match status" value="1"/>
</dbReference>
<dbReference type="InterPro" id="IPR005467">
    <property type="entry name" value="His_kinase_dom"/>
</dbReference>
<dbReference type="SUPFAM" id="SSF47384">
    <property type="entry name" value="Homodimeric domain of signal transducing histidine kinase"/>
    <property type="match status" value="1"/>
</dbReference>
<dbReference type="PROSITE" id="PS50109">
    <property type="entry name" value="HIS_KIN"/>
    <property type="match status" value="1"/>
</dbReference>
<dbReference type="GO" id="GO:0000155">
    <property type="term" value="F:phosphorelay sensor kinase activity"/>
    <property type="evidence" value="ECO:0007669"/>
    <property type="project" value="InterPro"/>
</dbReference>
<dbReference type="Gene3D" id="3.30.565.10">
    <property type="entry name" value="Histidine kinase-like ATPase, C-terminal domain"/>
    <property type="match status" value="1"/>
</dbReference>
<dbReference type="InterPro" id="IPR036890">
    <property type="entry name" value="HATPase_C_sf"/>
</dbReference>
<comment type="catalytic activity">
    <reaction evidence="1">
        <text>ATP + protein L-histidine = ADP + protein N-phospho-L-histidine.</text>
        <dbReference type="EC" id="2.7.13.3"/>
    </reaction>
</comment>
<protein>
    <recommendedName>
        <fullName evidence="2">histidine kinase</fullName>
        <ecNumber evidence="2">2.7.13.3</ecNumber>
    </recommendedName>
</protein>
<evidence type="ECO:0000256" key="2">
    <source>
        <dbReference type="ARBA" id="ARBA00012438"/>
    </source>
</evidence>
<evidence type="ECO:0000259" key="7">
    <source>
        <dbReference type="PROSITE" id="PS50109"/>
    </source>
</evidence>
<keyword evidence="5 8" id="KW-0418">Kinase</keyword>
<dbReference type="PRINTS" id="PR00344">
    <property type="entry name" value="BCTRLSENSOR"/>
</dbReference>
<dbReference type="InterPro" id="IPR050736">
    <property type="entry name" value="Sensor_HK_Regulatory"/>
</dbReference>
<evidence type="ECO:0000313" key="8">
    <source>
        <dbReference type="EMBL" id="EJW89400.1"/>
    </source>
</evidence>
<feature type="domain" description="Histidine kinase" evidence="7">
    <location>
        <begin position="42"/>
        <end position="261"/>
    </location>
</feature>
<organism evidence="8">
    <name type="scientific">gut metagenome</name>
    <dbReference type="NCBI Taxonomy" id="749906"/>
    <lineage>
        <taxon>unclassified sequences</taxon>
        <taxon>metagenomes</taxon>
        <taxon>organismal metagenomes</taxon>
    </lineage>
</organism>
<reference evidence="8" key="1">
    <citation type="journal article" date="2012" name="PLoS ONE">
        <title>Gene sets for utilization of primary and secondary nutrition supplies in the distal gut of endangered iberian lynx.</title>
        <authorList>
            <person name="Alcaide M."/>
            <person name="Messina E."/>
            <person name="Richter M."/>
            <person name="Bargiela R."/>
            <person name="Peplies J."/>
            <person name="Huws S.A."/>
            <person name="Newbold C.J."/>
            <person name="Golyshin P.N."/>
            <person name="Simon M.A."/>
            <person name="Lopez G."/>
            <person name="Yakimov M.M."/>
            <person name="Ferrer M."/>
        </authorList>
    </citation>
    <scope>NUCLEOTIDE SEQUENCE</scope>
</reference>
<dbReference type="Pfam" id="PF00512">
    <property type="entry name" value="HisKA"/>
    <property type="match status" value="1"/>
</dbReference>
<dbReference type="CDD" id="cd00082">
    <property type="entry name" value="HisKA"/>
    <property type="match status" value="1"/>
</dbReference>
<dbReference type="InterPro" id="IPR003661">
    <property type="entry name" value="HisK_dim/P_dom"/>
</dbReference>
<dbReference type="PANTHER" id="PTHR43711:SF26">
    <property type="entry name" value="SENSOR HISTIDINE KINASE RCSC"/>
    <property type="match status" value="1"/>
</dbReference>
<keyword evidence="4" id="KW-0808">Transferase</keyword>
<evidence type="ECO:0000256" key="4">
    <source>
        <dbReference type="ARBA" id="ARBA00022679"/>
    </source>
</evidence>
<dbReference type="EC" id="2.7.13.3" evidence="2"/>
<dbReference type="SUPFAM" id="SSF55874">
    <property type="entry name" value="ATPase domain of HSP90 chaperone/DNA topoisomerase II/histidine kinase"/>
    <property type="match status" value="1"/>
</dbReference>
<name>J9BP85_9ZZZZ</name>
<dbReference type="InterPro" id="IPR004358">
    <property type="entry name" value="Sig_transdc_His_kin-like_C"/>
</dbReference>
<dbReference type="PANTHER" id="PTHR43711">
    <property type="entry name" value="TWO-COMPONENT HISTIDINE KINASE"/>
    <property type="match status" value="1"/>
</dbReference>
<keyword evidence="6" id="KW-0902">Two-component regulatory system</keyword>
<sequence length="269" mass="30518">MGLVLVSTTILLAFVVFCIIYQVRIISKMNKISQIREDFSYAMVHDMKTPLTTIFTALNFLHSGRLDNKPDKKEKYFQIAESEAEHLLKLTNKILTLSKLENSQLEMRKERVLVEPLVDKLIDKFTAKSQKPVTFIKDLQQPEVYADEEYLEEMLSNLIDNALKYSKEQVEITIGSSSNNNYTLLKVHDNGLGISDKDQKTIFNKYERAAAGRNSRKNGTAGFGLGLNFVMQTVEAHKGKIIVNSLEGEFTEFTLFLPNASNAPIRSVE</sequence>
<evidence type="ECO:0000256" key="6">
    <source>
        <dbReference type="ARBA" id="ARBA00023012"/>
    </source>
</evidence>